<feature type="compositionally biased region" description="Acidic residues" evidence="1">
    <location>
        <begin position="256"/>
        <end position="268"/>
    </location>
</feature>
<organism evidence="2 3">
    <name type="scientific">Meripilus lineatus</name>
    <dbReference type="NCBI Taxonomy" id="2056292"/>
    <lineage>
        <taxon>Eukaryota</taxon>
        <taxon>Fungi</taxon>
        <taxon>Dikarya</taxon>
        <taxon>Basidiomycota</taxon>
        <taxon>Agaricomycotina</taxon>
        <taxon>Agaricomycetes</taxon>
        <taxon>Polyporales</taxon>
        <taxon>Meripilaceae</taxon>
        <taxon>Meripilus</taxon>
    </lineage>
</organism>
<gene>
    <name evidence="2" type="ORF">NLI96_g3468</name>
</gene>
<feature type="compositionally biased region" description="Low complexity" evidence="1">
    <location>
        <begin position="515"/>
        <end position="525"/>
    </location>
</feature>
<proteinExistence type="predicted"/>
<protein>
    <submittedName>
        <fullName evidence="2">Uncharacterized protein</fullName>
    </submittedName>
</protein>
<feature type="compositionally biased region" description="Basic and acidic residues" evidence="1">
    <location>
        <begin position="414"/>
        <end position="441"/>
    </location>
</feature>
<reference evidence="2" key="1">
    <citation type="submission" date="2022-07" db="EMBL/GenBank/DDBJ databases">
        <title>Genome Sequence of Physisporinus lineatus.</title>
        <authorList>
            <person name="Buettner E."/>
        </authorList>
    </citation>
    <scope>NUCLEOTIDE SEQUENCE</scope>
    <source>
        <strain evidence="2">VT162</strain>
    </source>
</reference>
<feature type="compositionally biased region" description="Basic residues" evidence="1">
    <location>
        <begin position="366"/>
        <end position="376"/>
    </location>
</feature>
<feature type="compositionally biased region" description="Basic and acidic residues" evidence="1">
    <location>
        <begin position="186"/>
        <end position="200"/>
    </location>
</feature>
<feature type="compositionally biased region" description="Polar residues" evidence="1">
    <location>
        <begin position="333"/>
        <end position="342"/>
    </location>
</feature>
<comment type="caution">
    <text evidence="2">The sequence shown here is derived from an EMBL/GenBank/DDBJ whole genome shotgun (WGS) entry which is preliminary data.</text>
</comment>
<feature type="compositionally biased region" description="Polar residues" evidence="1">
    <location>
        <begin position="76"/>
        <end position="86"/>
    </location>
</feature>
<feature type="compositionally biased region" description="Pro residues" evidence="1">
    <location>
        <begin position="116"/>
        <end position="125"/>
    </location>
</feature>
<keyword evidence="3" id="KW-1185">Reference proteome</keyword>
<accession>A0AAD5V6N9</accession>
<feature type="compositionally biased region" description="Basic residues" evidence="1">
    <location>
        <begin position="498"/>
        <end position="514"/>
    </location>
</feature>
<dbReference type="AlphaFoldDB" id="A0AAD5V6N9"/>
<sequence length="591" mass="64965">MRIRNRKLPPESEASHPSPRPIRVPTRPKGNLNASIPISHRRSDSLNGSLPFLTDADSADPSSQRHQSRVQHSTQDSPSGPSQSTPLAVPRRLTRNTSQQPGPPVKEQPPVRQYSPLPPSSPPPASSFDPAFDAPPPPPDLDQEAQSQDVLEDEDKENVATSQPLVTPLERSPEGSDEDLFGMLALEKKLKAQREKEKHIPTASSSNIKGKQVALATRREPLGILAVAPDEDEDEDGSSLPLPPPQFQDLLPYRSDDDDLYAELDPEPEVNKDSAPENPDTHQAIPDPDEDEESENMLPQAPQIPYMTSDILPEQPKTPHVSHIDKRRLPMSSPFSSRSTPCDRTLAVESTPSSPSPTKPLTVVRPLRHPNIKRIKYPLPSKSPSAIPSTSPKRKADDVPETVKKKPRITMKKNGKEVDPEISGGKKLESLVPLKKSEPLRRSTRTSLAAKENKANPGQTRGPAKGKGKAVESEIFDEDDEVASEGESSSTEEEMVKPKKRGRPKGKQPTKKVKTSSPSKPASATGRRRGRPPKNAKPLSEKARGKQKATTNGNALSDEDEKATEARRARLEYFRRLDAEYSLAKENVYII</sequence>
<feature type="compositionally biased region" description="Low complexity" evidence="1">
    <location>
        <begin position="62"/>
        <end position="75"/>
    </location>
</feature>
<dbReference type="EMBL" id="JANAWD010000089">
    <property type="protein sequence ID" value="KAJ3487527.1"/>
    <property type="molecule type" value="Genomic_DNA"/>
</dbReference>
<feature type="compositionally biased region" description="Polar residues" evidence="1">
    <location>
        <begin position="382"/>
        <end position="391"/>
    </location>
</feature>
<evidence type="ECO:0000313" key="2">
    <source>
        <dbReference type="EMBL" id="KAJ3487527.1"/>
    </source>
</evidence>
<name>A0AAD5V6N9_9APHY</name>
<feature type="compositionally biased region" description="Basic and acidic residues" evidence="1">
    <location>
        <begin position="394"/>
        <end position="404"/>
    </location>
</feature>
<feature type="compositionally biased region" description="Acidic residues" evidence="1">
    <location>
        <begin position="474"/>
        <end position="484"/>
    </location>
</feature>
<dbReference type="Proteomes" id="UP001212997">
    <property type="component" value="Unassembled WGS sequence"/>
</dbReference>
<feature type="region of interest" description="Disordered" evidence="1">
    <location>
        <begin position="1"/>
        <end position="565"/>
    </location>
</feature>
<evidence type="ECO:0000313" key="3">
    <source>
        <dbReference type="Proteomes" id="UP001212997"/>
    </source>
</evidence>
<evidence type="ECO:0000256" key="1">
    <source>
        <dbReference type="SAM" id="MobiDB-lite"/>
    </source>
</evidence>